<proteinExistence type="predicted"/>
<keyword evidence="1" id="KW-1133">Transmembrane helix</keyword>
<keyword evidence="1" id="KW-0472">Membrane</keyword>
<sequence length="448" mass="49995">MSENYSYNRLPTVLESHDLDITEANNEETHDPQAVFRPLESQVNLSLSDFEKHDVTDHASLKSFDTHESTSSGSSISKLKNFGARLRRKPLPRYLRGSIKRHAAAEIEPARIGRGVWRDQLLSDRSLRGMAALMSAFAIAMIILVAVFAKNFAQRSNRNTSSVGGEPQSCKTVTRTNTVLLLLINVCATMVLGMSNTYQQLVTSLKVSDLKHALSKFGDSRVGTNSPFSINHKKVGKKRAWASWFLLIITSMPIHFLANSLIGPSYTQELPQQIDFVPDTSFVVDNRTYSSFANSYRGDDPQVSSPLSFPCWSAFRTGVAHYAKATDVLSHGSGEFTSAQKKFDATWNRMEVHYMDSPCVRFKNDTANNDTQLDTLESSYIEKSVNFSPRNLVYEAANCTMASEVYCTLHDRGEAKCRLNVRMSAAFTLMACLVIKATYSKSNVFLPE</sequence>
<feature type="transmembrane region" description="Helical" evidence="1">
    <location>
        <begin position="241"/>
        <end position="262"/>
    </location>
</feature>
<dbReference type="VEuPathDB" id="FungiDB:JI435_114420"/>
<organism evidence="3 4">
    <name type="scientific">Phaeosphaeria nodorum (strain SN15 / ATCC MYA-4574 / FGSC 10173)</name>
    <name type="common">Glume blotch fungus</name>
    <name type="synonym">Parastagonospora nodorum</name>
    <dbReference type="NCBI Taxonomy" id="321614"/>
    <lineage>
        <taxon>Eukaryota</taxon>
        <taxon>Fungi</taxon>
        <taxon>Dikarya</taxon>
        <taxon>Ascomycota</taxon>
        <taxon>Pezizomycotina</taxon>
        <taxon>Dothideomycetes</taxon>
        <taxon>Pleosporomycetidae</taxon>
        <taxon>Pleosporales</taxon>
        <taxon>Pleosporineae</taxon>
        <taxon>Phaeosphaeriaceae</taxon>
        <taxon>Parastagonospora</taxon>
    </lineage>
</organism>
<gene>
    <name evidence="3" type="ORF">JI435_114420</name>
</gene>
<feature type="domain" description="DUF6536" evidence="2">
    <location>
        <begin position="128"/>
        <end position="267"/>
    </location>
</feature>
<feature type="transmembrane region" description="Helical" evidence="1">
    <location>
        <begin position="179"/>
        <end position="198"/>
    </location>
</feature>
<dbReference type="RefSeq" id="XP_001801684.1">
    <property type="nucleotide sequence ID" value="XM_001801632.1"/>
</dbReference>
<feature type="transmembrane region" description="Helical" evidence="1">
    <location>
        <begin position="130"/>
        <end position="149"/>
    </location>
</feature>
<dbReference type="Proteomes" id="UP000663193">
    <property type="component" value="Chromosome 14"/>
</dbReference>
<dbReference type="PANTHER" id="PTHR35395:SF1">
    <property type="entry name" value="DUF6536 DOMAIN-CONTAINING PROTEIN"/>
    <property type="match status" value="1"/>
</dbReference>
<dbReference type="EMBL" id="CP069036">
    <property type="protein sequence ID" value="QRD02707.1"/>
    <property type="molecule type" value="Genomic_DNA"/>
</dbReference>
<evidence type="ECO:0000313" key="3">
    <source>
        <dbReference type="EMBL" id="QRD02707.1"/>
    </source>
</evidence>
<protein>
    <recommendedName>
        <fullName evidence="2">DUF6536 domain-containing protein</fullName>
    </recommendedName>
</protein>
<dbReference type="Pfam" id="PF20163">
    <property type="entry name" value="DUF6536"/>
    <property type="match status" value="1"/>
</dbReference>
<evidence type="ECO:0000313" key="4">
    <source>
        <dbReference type="Proteomes" id="UP000663193"/>
    </source>
</evidence>
<dbReference type="PANTHER" id="PTHR35395">
    <property type="entry name" value="DUF6536 DOMAIN-CONTAINING PROTEIN"/>
    <property type="match status" value="1"/>
</dbReference>
<evidence type="ECO:0000259" key="2">
    <source>
        <dbReference type="Pfam" id="PF20163"/>
    </source>
</evidence>
<dbReference type="OMA" id="HEQTASK"/>
<evidence type="ECO:0000256" key="1">
    <source>
        <dbReference type="SAM" id="Phobius"/>
    </source>
</evidence>
<dbReference type="AlphaFoldDB" id="A0A7U2I7C2"/>
<keyword evidence="1" id="KW-0812">Transmembrane</keyword>
<reference evidence="4" key="1">
    <citation type="journal article" date="2021" name="BMC Genomics">
        <title>Chromosome-level genome assembly and manually-curated proteome of model necrotroph Parastagonospora nodorum Sn15 reveals a genome-wide trove of candidate effector homologs, and redundancy of virulence-related functions within an accessory chromosome.</title>
        <authorList>
            <person name="Bertazzoni S."/>
            <person name="Jones D.A.B."/>
            <person name="Phan H.T."/>
            <person name="Tan K.-C."/>
            <person name="Hane J.K."/>
        </authorList>
    </citation>
    <scope>NUCLEOTIDE SEQUENCE [LARGE SCALE GENOMIC DNA]</scope>
    <source>
        <strain evidence="4">SN15 / ATCC MYA-4574 / FGSC 10173)</strain>
    </source>
</reference>
<keyword evidence="4" id="KW-1185">Reference proteome</keyword>
<dbReference type="InterPro" id="IPR046623">
    <property type="entry name" value="DUF6536"/>
</dbReference>
<dbReference type="KEGG" id="pno:SNOG_11442"/>
<accession>A0A7U2I7C2</accession>
<dbReference type="OrthoDB" id="5429634at2759"/>
<name>A0A7U2I7C2_PHANO</name>